<reference evidence="2" key="1">
    <citation type="submission" date="2022-08" db="EMBL/GenBank/DDBJ databases">
        <title>A Global Phylogenomic Analysis of the Shiitake Genus Lentinula.</title>
        <authorList>
            <consortium name="DOE Joint Genome Institute"/>
            <person name="Sierra-Patev S."/>
            <person name="Min B."/>
            <person name="Naranjo-Ortiz M."/>
            <person name="Looney B."/>
            <person name="Konkel Z."/>
            <person name="Slot J.C."/>
            <person name="Sakamoto Y."/>
            <person name="Steenwyk J.L."/>
            <person name="Rokas A."/>
            <person name="Carro J."/>
            <person name="Camarero S."/>
            <person name="Ferreira P."/>
            <person name="Molpeceres G."/>
            <person name="Ruiz-Duenas F.J."/>
            <person name="Serrano A."/>
            <person name="Henrissat B."/>
            <person name="Drula E."/>
            <person name="Hughes K.W."/>
            <person name="Mata J.L."/>
            <person name="Ishikawa N.K."/>
            <person name="Vargas-Isla R."/>
            <person name="Ushijima S."/>
            <person name="Smith C.A."/>
            <person name="Ahrendt S."/>
            <person name="Andreopoulos W."/>
            <person name="He G."/>
            <person name="Labutti K."/>
            <person name="Lipzen A."/>
            <person name="Ng V."/>
            <person name="Riley R."/>
            <person name="Sandor L."/>
            <person name="Barry K."/>
            <person name="Martinez A.T."/>
            <person name="Xiao Y."/>
            <person name="Gibbons J.G."/>
            <person name="Terashima K."/>
            <person name="Grigoriev I.V."/>
            <person name="Hibbett D.S."/>
        </authorList>
    </citation>
    <scope>NUCLEOTIDE SEQUENCE</scope>
    <source>
        <strain evidence="2">JLM2183</strain>
    </source>
</reference>
<dbReference type="Proteomes" id="UP001150266">
    <property type="component" value="Unassembled WGS sequence"/>
</dbReference>
<organism evidence="2 3">
    <name type="scientific">Lentinula aciculospora</name>
    <dbReference type="NCBI Taxonomy" id="153920"/>
    <lineage>
        <taxon>Eukaryota</taxon>
        <taxon>Fungi</taxon>
        <taxon>Dikarya</taxon>
        <taxon>Basidiomycota</taxon>
        <taxon>Agaricomycotina</taxon>
        <taxon>Agaricomycetes</taxon>
        <taxon>Agaricomycetidae</taxon>
        <taxon>Agaricales</taxon>
        <taxon>Marasmiineae</taxon>
        <taxon>Omphalotaceae</taxon>
        <taxon>Lentinula</taxon>
    </lineage>
</organism>
<name>A0A9W8ZRL7_9AGAR</name>
<gene>
    <name evidence="2" type="ORF">J3R30DRAFT_2956518</name>
</gene>
<feature type="chain" id="PRO_5040832854" evidence="1">
    <location>
        <begin position="19"/>
        <end position="109"/>
    </location>
</feature>
<dbReference type="AlphaFoldDB" id="A0A9W8ZRL7"/>
<proteinExistence type="predicted"/>
<dbReference type="EMBL" id="JAOTPV010000096">
    <property type="protein sequence ID" value="KAJ4464924.1"/>
    <property type="molecule type" value="Genomic_DNA"/>
</dbReference>
<protein>
    <submittedName>
        <fullName evidence="2">Uncharacterized protein</fullName>
    </submittedName>
</protein>
<keyword evidence="3" id="KW-1185">Reference proteome</keyword>
<evidence type="ECO:0000256" key="1">
    <source>
        <dbReference type="SAM" id="SignalP"/>
    </source>
</evidence>
<sequence length="109" mass="12336">MLVWITVLVAIDIVFTNAFTLRELKTASVFGTLPLITCLSLIDRLQPQNQLEVYTANKASGLEKADLRLNSLSVLDHHFSQQPLQARSCRFRDLTSHRSCLHSIQTSIR</sequence>
<evidence type="ECO:0000313" key="3">
    <source>
        <dbReference type="Proteomes" id="UP001150266"/>
    </source>
</evidence>
<feature type="signal peptide" evidence="1">
    <location>
        <begin position="1"/>
        <end position="18"/>
    </location>
</feature>
<accession>A0A9W8ZRL7</accession>
<evidence type="ECO:0000313" key="2">
    <source>
        <dbReference type="EMBL" id="KAJ4464924.1"/>
    </source>
</evidence>
<comment type="caution">
    <text evidence="2">The sequence shown here is derived from an EMBL/GenBank/DDBJ whole genome shotgun (WGS) entry which is preliminary data.</text>
</comment>
<keyword evidence="1" id="KW-0732">Signal</keyword>